<dbReference type="Pfam" id="PF25083">
    <property type="entry name" value="GIPC1_GH1"/>
    <property type="match status" value="1"/>
</dbReference>
<dbReference type="PANTHER" id="PTHR12259:SF1">
    <property type="entry name" value="GH21964P"/>
    <property type="match status" value="1"/>
</dbReference>
<organism evidence="3 4">
    <name type="scientific">Euphydryas editha</name>
    <name type="common">Edith's checkerspot</name>
    <dbReference type="NCBI Taxonomy" id="104508"/>
    <lineage>
        <taxon>Eukaryota</taxon>
        <taxon>Metazoa</taxon>
        <taxon>Ecdysozoa</taxon>
        <taxon>Arthropoda</taxon>
        <taxon>Hexapoda</taxon>
        <taxon>Insecta</taxon>
        <taxon>Pterygota</taxon>
        <taxon>Neoptera</taxon>
        <taxon>Endopterygota</taxon>
        <taxon>Lepidoptera</taxon>
        <taxon>Glossata</taxon>
        <taxon>Ditrysia</taxon>
        <taxon>Papilionoidea</taxon>
        <taxon>Nymphalidae</taxon>
        <taxon>Nymphalinae</taxon>
        <taxon>Euphydryas</taxon>
    </lineage>
</organism>
<accession>A0AAU9V729</accession>
<evidence type="ECO:0000313" key="4">
    <source>
        <dbReference type="Proteomes" id="UP001153954"/>
    </source>
</evidence>
<comment type="caution">
    <text evidence="3">The sequence shown here is derived from an EMBL/GenBank/DDBJ whole genome shotgun (WGS) entry which is preliminary data.</text>
</comment>
<dbReference type="InterPro" id="IPR017379">
    <property type="entry name" value="GIPC1/2/3"/>
</dbReference>
<dbReference type="EMBL" id="CAKOGL010000030">
    <property type="protein sequence ID" value="CAH2107264.1"/>
    <property type="molecule type" value="Genomic_DNA"/>
</dbReference>
<dbReference type="InterPro" id="IPR056814">
    <property type="entry name" value="GIPC1-3_GH1"/>
</dbReference>
<feature type="compositionally biased region" description="Pro residues" evidence="1">
    <location>
        <begin position="12"/>
        <end position="21"/>
    </location>
</feature>
<evidence type="ECO:0000259" key="2">
    <source>
        <dbReference type="Pfam" id="PF25083"/>
    </source>
</evidence>
<feature type="compositionally biased region" description="Polar residues" evidence="1">
    <location>
        <begin position="26"/>
        <end position="40"/>
    </location>
</feature>
<name>A0AAU9V729_EUPED</name>
<sequence length="93" mass="10191">MSLFKKKAPKYSAPPVPPPPAEEVQNHQSNGVDNNNGAQKSQLVFHCQQAQGSPLGLISGFSNVKELYQKIAECYDFPPEDVSNAHTCKSITY</sequence>
<dbReference type="PANTHER" id="PTHR12259">
    <property type="entry name" value="RGS-GAIP INTERACTING PROTEIN GIPC"/>
    <property type="match status" value="1"/>
</dbReference>
<gene>
    <name evidence="3" type="ORF">EEDITHA_LOCUS21313</name>
</gene>
<evidence type="ECO:0000313" key="3">
    <source>
        <dbReference type="EMBL" id="CAH2107264.1"/>
    </source>
</evidence>
<protein>
    <recommendedName>
        <fullName evidence="2">GIPC1-3 GH1 domain-containing protein</fullName>
    </recommendedName>
</protein>
<dbReference type="AlphaFoldDB" id="A0AAU9V729"/>
<feature type="region of interest" description="Disordered" evidence="1">
    <location>
        <begin position="1"/>
        <end position="40"/>
    </location>
</feature>
<evidence type="ECO:0000256" key="1">
    <source>
        <dbReference type="SAM" id="MobiDB-lite"/>
    </source>
</evidence>
<reference evidence="3" key="1">
    <citation type="submission" date="2022-03" db="EMBL/GenBank/DDBJ databases">
        <authorList>
            <person name="Tunstrom K."/>
        </authorList>
    </citation>
    <scope>NUCLEOTIDE SEQUENCE</scope>
</reference>
<feature type="domain" description="GIPC1-3 GH1" evidence="2">
    <location>
        <begin position="44"/>
        <end position="82"/>
    </location>
</feature>
<proteinExistence type="predicted"/>
<keyword evidence="4" id="KW-1185">Reference proteome</keyword>
<dbReference type="Proteomes" id="UP001153954">
    <property type="component" value="Unassembled WGS sequence"/>
</dbReference>